<evidence type="ECO:0000313" key="1">
    <source>
        <dbReference type="EMBL" id="CEP10886.1"/>
    </source>
</evidence>
<dbReference type="Proteomes" id="UP000054107">
    <property type="component" value="Unassembled WGS sequence"/>
</dbReference>
<dbReference type="EMBL" id="LN725587">
    <property type="protein sequence ID" value="CEP10886.1"/>
    <property type="molecule type" value="Genomic_DNA"/>
</dbReference>
<protein>
    <submittedName>
        <fullName evidence="1">Uncharacterized protein</fullName>
    </submittedName>
</protein>
<keyword evidence="2" id="KW-1185">Reference proteome</keyword>
<proteinExistence type="predicted"/>
<dbReference type="AlphaFoldDB" id="A0A0B7MXX7"/>
<reference evidence="1 2" key="1">
    <citation type="submission" date="2014-09" db="EMBL/GenBank/DDBJ databases">
        <authorList>
            <person name="Ellenberger Sabrina"/>
        </authorList>
    </citation>
    <scope>NUCLEOTIDE SEQUENCE [LARGE SCALE GENOMIC DNA]</scope>
    <source>
        <strain evidence="1 2">CBS 412.66</strain>
    </source>
</reference>
<name>A0A0B7MXX7_9FUNG</name>
<sequence length="162" mass="18234">MLNPTTLPPPPPLPVHLHQNATSIMKRNSETLSLDYDLSSSDDESDTLEPSYQKYKTEEHKFWQVHSSTTIISPPMIASDCAPISMSYVNPKLAKKHHQEPQQQKLQKNPAVVASLATQVQQILGSAFDEIDDEIENEWQISRTELNQTLNQVPSISLAMRS</sequence>
<accession>A0A0B7MXX7</accession>
<dbReference type="OrthoDB" id="2263516at2759"/>
<organism evidence="1 2">
    <name type="scientific">Parasitella parasitica</name>
    <dbReference type="NCBI Taxonomy" id="35722"/>
    <lineage>
        <taxon>Eukaryota</taxon>
        <taxon>Fungi</taxon>
        <taxon>Fungi incertae sedis</taxon>
        <taxon>Mucoromycota</taxon>
        <taxon>Mucoromycotina</taxon>
        <taxon>Mucoromycetes</taxon>
        <taxon>Mucorales</taxon>
        <taxon>Mucorineae</taxon>
        <taxon>Mucoraceae</taxon>
        <taxon>Parasitella</taxon>
    </lineage>
</organism>
<gene>
    <name evidence="1" type="primary">PARPA_04683.1 scaffold 15556</name>
</gene>
<evidence type="ECO:0000313" key="2">
    <source>
        <dbReference type="Proteomes" id="UP000054107"/>
    </source>
</evidence>